<dbReference type="InterPro" id="IPR001750">
    <property type="entry name" value="ND/Mrp_TM"/>
</dbReference>
<feature type="transmembrane region" description="Helical" evidence="17">
    <location>
        <begin position="6"/>
        <end position="26"/>
    </location>
</feature>
<feature type="domain" description="NADH dehydrogenase subunit 5 C-terminal" evidence="20">
    <location>
        <begin position="388"/>
        <end position="567"/>
    </location>
</feature>
<evidence type="ECO:0000256" key="7">
    <source>
        <dbReference type="ARBA" id="ARBA00022692"/>
    </source>
</evidence>
<evidence type="ECO:0000256" key="17">
    <source>
        <dbReference type="RuleBase" id="RU003404"/>
    </source>
</evidence>
<dbReference type="GO" id="GO:0003954">
    <property type="term" value="F:NADH dehydrogenase activity"/>
    <property type="evidence" value="ECO:0007669"/>
    <property type="project" value="TreeGrafter"/>
</dbReference>
<keyword evidence="10" id="KW-0249">Electron transport</keyword>
<evidence type="ECO:0000256" key="4">
    <source>
        <dbReference type="ARBA" id="ARBA00021096"/>
    </source>
</evidence>
<dbReference type="RefSeq" id="YP_003434072.1">
    <property type="nucleotide sequence ID" value="NC_013826.1"/>
</dbReference>
<keyword evidence="9" id="KW-1278">Translocase</keyword>
<dbReference type="GO" id="GO:0015990">
    <property type="term" value="P:electron transport coupled proton transport"/>
    <property type="evidence" value="ECO:0007669"/>
    <property type="project" value="TreeGrafter"/>
</dbReference>
<feature type="transmembrane region" description="Helical" evidence="17">
    <location>
        <begin position="178"/>
        <end position="196"/>
    </location>
</feature>
<evidence type="ECO:0000256" key="16">
    <source>
        <dbReference type="ARBA" id="ARBA00049551"/>
    </source>
</evidence>
<dbReference type="InterPro" id="IPR010934">
    <property type="entry name" value="NADH_DH_su5_C"/>
</dbReference>
<dbReference type="GO" id="GO:0008137">
    <property type="term" value="F:NADH dehydrogenase (ubiquinone) activity"/>
    <property type="evidence" value="ECO:0007669"/>
    <property type="project" value="UniProtKB-EC"/>
</dbReference>
<evidence type="ECO:0000256" key="1">
    <source>
        <dbReference type="ARBA" id="ARBA00003257"/>
    </source>
</evidence>
<evidence type="ECO:0000256" key="10">
    <source>
        <dbReference type="ARBA" id="ARBA00022982"/>
    </source>
</evidence>
<keyword evidence="6" id="KW-0679">Respiratory chain</keyword>
<gene>
    <name evidence="21" type="primary">ND5</name>
</gene>
<feature type="transmembrane region" description="Helical" evidence="17">
    <location>
        <begin position="524"/>
        <end position="545"/>
    </location>
</feature>
<dbReference type="Pfam" id="PF06455">
    <property type="entry name" value="NADH5_C"/>
    <property type="match status" value="1"/>
</dbReference>
<evidence type="ECO:0000256" key="8">
    <source>
        <dbReference type="ARBA" id="ARBA00022792"/>
    </source>
</evidence>
<dbReference type="Pfam" id="PF00662">
    <property type="entry name" value="Proton_antipo_N"/>
    <property type="match status" value="1"/>
</dbReference>
<evidence type="ECO:0000313" key="21">
    <source>
        <dbReference type="EMBL" id="ACF71061.1"/>
    </source>
</evidence>
<evidence type="ECO:0000256" key="3">
    <source>
        <dbReference type="ARBA" id="ARBA00012944"/>
    </source>
</evidence>
<dbReference type="EC" id="7.1.1.2" evidence="3 17"/>
<geneLocation type="mitochondrion" evidence="21"/>
<feature type="transmembrane region" description="Helical" evidence="17">
    <location>
        <begin position="208"/>
        <end position="228"/>
    </location>
</feature>
<dbReference type="PRINTS" id="PR01434">
    <property type="entry name" value="NADHDHGNASE5"/>
</dbReference>
<protein>
    <recommendedName>
        <fullName evidence="4 17">NADH-ubiquinone oxidoreductase chain 5</fullName>
        <ecNumber evidence="3 17">7.1.1.2</ecNumber>
    </recommendedName>
</protein>
<evidence type="ECO:0000256" key="11">
    <source>
        <dbReference type="ARBA" id="ARBA00022989"/>
    </source>
</evidence>
<dbReference type="InterPro" id="IPR001516">
    <property type="entry name" value="Proton_antipo_N"/>
</dbReference>
<feature type="transmembrane region" description="Helical" evidence="17">
    <location>
        <begin position="266"/>
        <end position="285"/>
    </location>
</feature>
<keyword evidence="11 17" id="KW-1133">Transmembrane helix</keyword>
<proteinExistence type="inferred from homology"/>
<keyword evidence="14 17" id="KW-0496">Mitochondrion</keyword>
<feature type="transmembrane region" description="Helical" evidence="17">
    <location>
        <begin position="447"/>
        <end position="467"/>
    </location>
</feature>
<dbReference type="PANTHER" id="PTHR42829:SF2">
    <property type="entry name" value="NADH-UBIQUINONE OXIDOREDUCTASE CHAIN 5"/>
    <property type="match status" value="1"/>
</dbReference>
<comment type="similarity">
    <text evidence="17">Belongs to the complex I subunit 5 family.</text>
</comment>
<evidence type="ECO:0000256" key="2">
    <source>
        <dbReference type="ARBA" id="ARBA00004448"/>
    </source>
</evidence>
<feature type="transmembrane region" description="Helical" evidence="17">
    <location>
        <begin position="47"/>
        <end position="69"/>
    </location>
</feature>
<feature type="transmembrane region" description="Helical" evidence="17">
    <location>
        <begin position="414"/>
        <end position="438"/>
    </location>
</feature>
<keyword evidence="5 17" id="KW-0813">Transport</keyword>
<evidence type="ECO:0000259" key="18">
    <source>
        <dbReference type="Pfam" id="PF00361"/>
    </source>
</evidence>
<feature type="transmembrane region" description="Helical" evidence="17">
    <location>
        <begin position="334"/>
        <end position="357"/>
    </location>
</feature>
<feature type="transmembrane region" description="Helical" evidence="17">
    <location>
        <begin position="240"/>
        <end position="260"/>
    </location>
</feature>
<dbReference type="InterPro" id="IPR003945">
    <property type="entry name" value="NU5C-like"/>
</dbReference>
<evidence type="ECO:0000259" key="20">
    <source>
        <dbReference type="Pfam" id="PF06455"/>
    </source>
</evidence>
<feature type="domain" description="NADH-Ubiquinone oxidoreductase (complex I) chain 5 N-terminal" evidence="19">
    <location>
        <begin position="36"/>
        <end position="84"/>
    </location>
</feature>
<dbReference type="GO" id="GO:0042773">
    <property type="term" value="P:ATP synthesis coupled electron transport"/>
    <property type="evidence" value="ECO:0007669"/>
    <property type="project" value="InterPro"/>
</dbReference>
<comment type="subcellular location">
    <subcellularLocation>
        <location evidence="2">Mitochondrion inner membrane</location>
        <topology evidence="2">Multi-pass membrane protein</topology>
    </subcellularLocation>
</comment>
<keyword evidence="13 17" id="KW-0830">Ubiquinone</keyword>
<evidence type="ECO:0000256" key="15">
    <source>
        <dbReference type="ARBA" id="ARBA00023136"/>
    </source>
</evidence>
<dbReference type="Pfam" id="PF00361">
    <property type="entry name" value="Proton_antipo_M"/>
    <property type="match status" value="1"/>
</dbReference>
<feature type="transmembrane region" description="Helical" evidence="17">
    <location>
        <begin position="81"/>
        <end position="100"/>
    </location>
</feature>
<comment type="catalytic activity">
    <reaction evidence="16 17">
        <text>a ubiquinone + NADH + 5 H(+)(in) = a ubiquinol + NAD(+) + 4 H(+)(out)</text>
        <dbReference type="Rhea" id="RHEA:29091"/>
        <dbReference type="Rhea" id="RHEA-COMP:9565"/>
        <dbReference type="Rhea" id="RHEA-COMP:9566"/>
        <dbReference type="ChEBI" id="CHEBI:15378"/>
        <dbReference type="ChEBI" id="CHEBI:16389"/>
        <dbReference type="ChEBI" id="CHEBI:17976"/>
        <dbReference type="ChEBI" id="CHEBI:57540"/>
        <dbReference type="ChEBI" id="CHEBI:57945"/>
        <dbReference type="EC" id="7.1.1.2"/>
    </reaction>
</comment>
<feature type="transmembrane region" description="Helical" evidence="17">
    <location>
        <begin position="551"/>
        <end position="568"/>
    </location>
</feature>
<evidence type="ECO:0000259" key="19">
    <source>
        <dbReference type="Pfam" id="PF00662"/>
    </source>
</evidence>
<organism evidence="21">
    <name type="scientific">Traulia szetschuanensis</name>
    <dbReference type="NCBI Taxonomy" id="227627"/>
    <lineage>
        <taxon>Eukaryota</taxon>
        <taxon>Metazoa</taxon>
        <taxon>Ecdysozoa</taxon>
        <taxon>Arthropoda</taxon>
        <taxon>Hexapoda</taxon>
        <taxon>Insecta</taxon>
        <taxon>Pterygota</taxon>
        <taxon>Neoptera</taxon>
        <taxon>Polyneoptera</taxon>
        <taxon>Orthoptera</taxon>
        <taxon>Caelifera</taxon>
        <taxon>Acrididea</taxon>
        <taxon>Acridomorpha</taxon>
        <taxon>Acridoidea</taxon>
        <taxon>Acrididae</taxon>
        <taxon>Catantopinae</taxon>
        <taxon>Traulia</taxon>
    </lineage>
</organism>
<dbReference type="EMBL" id="EU914849">
    <property type="protein sequence ID" value="ACF71061.1"/>
    <property type="molecule type" value="Genomic_DNA"/>
</dbReference>
<reference evidence="21" key="1">
    <citation type="submission" date="2008-07" db="EMBL/GenBank/DDBJ databases">
        <authorList>
            <person name="Huang Y."/>
            <person name="Zhang C.-Y."/>
        </authorList>
    </citation>
    <scope>NUCLEOTIDE SEQUENCE</scope>
</reference>
<sequence length="569" mass="65284">MCSLSFFSLFLSSTLFFILGVYYLMFDYSIFVWELFSLNSSSVVMTLILDWMSLIFMSFVMYISSLVIYYSEDYMSGEKNLNRFVIIVLMFIFSMGFLIISPNLISILLGWDGLGLVSYCLVIYYQNVKSYNAGMLTALSNRIGDVSILISIAWMLNFGSWNYINYYDFISNSFEMKVITLLIILAAMTSSAQIPFSSWLPAAMSAPTPVSALVHSSTLVTAGIYLLIRFSPMLYMYNYGWFLLLIGCLTMFMAGFGANFEFDLKKIIALSTLSQLGLMMSILAMGYPKLAFFHLLTHALFKALLFMCAGSMIHNLKDSQDIRFMGSIVNFMPLTSICFNVSSLSLCGMPFLAGFYSSDLILEMVCLSWINILIFFLYFISTGLTASYSFRLFYYSMSGDNNFYSSFSFDDEGYYISFGMIGLLLVAVIGVIFTWLIFPIPRIVLPYYLKFLTMIVVILGSYMGYLVSNFYFSFNLFSLSNLFFVSFIGSMWFMPFLSTKFIMCLPLKSGYYSSKSFDYSWGELFGGQGLNSLFIYVINYIQSWYDLNYKIYLLTFIFWMLILVLFFFI</sequence>
<keyword evidence="8" id="KW-0999">Mitochondrion inner membrane</keyword>
<feature type="transmembrane region" description="Helical" evidence="17">
    <location>
        <begin position="369"/>
        <end position="394"/>
    </location>
</feature>
<feature type="transmembrane region" description="Helical" evidence="17">
    <location>
        <begin position="146"/>
        <end position="166"/>
    </location>
</feature>
<keyword evidence="12 17" id="KW-0520">NAD</keyword>
<accession>D2CW32</accession>
<evidence type="ECO:0000256" key="9">
    <source>
        <dbReference type="ARBA" id="ARBA00022967"/>
    </source>
</evidence>
<dbReference type="PANTHER" id="PTHR42829">
    <property type="entry name" value="NADH-UBIQUINONE OXIDOREDUCTASE CHAIN 5"/>
    <property type="match status" value="1"/>
</dbReference>
<comment type="function">
    <text evidence="1">Core subunit of the mitochondrial membrane respiratory chain NADH dehydrogenase (Complex I) that is believed to belong to the minimal assembly required for catalysis. Complex I functions in the transfer of electrons from NADH to the respiratory chain. The immediate electron acceptor for the enzyme is believed to be ubiquinone.</text>
</comment>
<keyword evidence="15 17" id="KW-0472">Membrane</keyword>
<feature type="transmembrane region" description="Helical" evidence="17">
    <location>
        <begin position="479"/>
        <end position="503"/>
    </location>
</feature>
<name>D2CW32_9ORTH</name>
<evidence type="ECO:0000256" key="14">
    <source>
        <dbReference type="ARBA" id="ARBA00023128"/>
    </source>
</evidence>
<feature type="transmembrane region" description="Helical" evidence="17">
    <location>
        <begin position="292"/>
        <end position="314"/>
    </location>
</feature>
<evidence type="ECO:0000256" key="6">
    <source>
        <dbReference type="ARBA" id="ARBA00022660"/>
    </source>
</evidence>
<evidence type="ECO:0000256" key="12">
    <source>
        <dbReference type="ARBA" id="ARBA00023027"/>
    </source>
</evidence>
<dbReference type="GO" id="GO:0005743">
    <property type="term" value="C:mitochondrial inner membrane"/>
    <property type="evidence" value="ECO:0007669"/>
    <property type="project" value="UniProtKB-SubCell"/>
</dbReference>
<evidence type="ECO:0000256" key="5">
    <source>
        <dbReference type="ARBA" id="ARBA00022448"/>
    </source>
</evidence>
<keyword evidence="7 17" id="KW-0812">Transmembrane</keyword>
<feature type="transmembrane region" description="Helical" evidence="17">
    <location>
        <begin position="107"/>
        <end position="126"/>
    </location>
</feature>
<comment type="function">
    <text evidence="17">Core subunit of the mitochondrial membrane respiratory chain NADH dehydrogenase (Complex I) which catalyzes electron transfer from NADH through the respiratory chain, using ubiquinone as an electron acceptor. Essential for the catalytic activity and assembly of complex I.</text>
</comment>
<dbReference type="GeneID" id="8774616"/>
<feature type="domain" description="NADH:quinone oxidoreductase/Mrp antiporter transmembrane" evidence="18">
    <location>
        <begin position="101"/>
        <end position="384"/>
    </location>
</feature>
<evidence type="ECO:0000256" key="13">
    <source>
        <dbReference type="ARBA" id="ARBA00023075"/>
    </source>
</evidence>
<dbReference type="AlphaFoldDB" id="D2CW32"/>
<dbReference type="CTD" id="4540"/>
<dbReference type="PRINTS" id="PR01435">
    <property type="entry name" value="NPOXDRDTASE5"/>
</dbReference>